<organism evidence="1 2">
    <name type="scientific">Eretmocerus hayati</name>
    <dbReference type="NCBI Taxonomy" id="131215"/>
    <lineage>
        <taxon>Eukaryota</taxon>
        <taxon>Metazoa</taxon>
        <taxon>Ecdysozoa</taxon>
        <taxon>Arthropoda</taxon>
        <taxon>Hexapoda</taxon>
        <taxon>Insecta</taxon>
        <taxon>Pterygota</taxon>
        <taxon>Neoptera</taxon>
        <taxon>Endopterygota</taxon>
        <taxon>Hymenoptera</taxon>
        <taxon>Apocrita</taxon>
        <taxon>Proctotrupomorpha</taxon>
        <taxon>Chalcidoidea</taxon>
        <taxon>Aphelinidae</taxon>
        <taxon>Aphelininae</taxon>
        <taxon>Eretmocerus</taxon>
    </lineage>
</organism>
<dbReference type="Proteomes" id="UP001239111">
    <property type="component" value="Chromosome 3"/>
</dbReference>
<evidence type="ECO:0000313" key="2">
    <source>
        <dbReference type="Proteomes" id="UP001239111"/>
    </source>
</evidence>
<comment type="caution">
    <text evidence="1">The sequence shown here is derived from an EMBL/GenBank/DDBJ whole genome shotgun (WGS) entry which is preliminary data.</text>
</comment>
<sequence>MESGPSVAIKFEDLNLDFVFGDVNEMFNPDGSTSVARIFESLMDEMRTYENPLPILQPSEAFNKQTPALVAVNGNVESCPVVSESSVRELIPYISISLCEQELNLNSPVTEAPSSGMSFKRTLLVKKLI</sequence>
<evidence type="ECO:0000313" key="1">
    <source>
        <dbReference type="EMBL" id="KAJ8669159.1"/>
    </source>
</evidence>
<accession>A0ACC2ND90</accession>
<proteinExistence type="predicted"/>
<keyword evidence="2" id="KW-1185">Reference proteome</keyword>
<name>A0ACC2ND90_9HYME</name>
<dbReference type="EMBL" id="CM056743">
    <property type="protein sequence ID" value="KAJ8669159.1"/>
    <property type="molecule type" value="Genomic_DNA"/>
</dbReference>
<reference evidence="1" key="1">
    <citation type="submission" date="2023-04" db="EMBL/GenBank/DDBJ databases">
        <title>A chromosome-level genome assembly of the parasitoid wasp Eretmocerus hayati.</title>
        <authorList>
            <person name="Zhong Y."/>
            <person name="Liu S."/>
            <person name="Liu Y."/>
        </authorList>
    </citation>
    <scope>NUCLEOTIDE SEQUENCE</scope>
    <source>
        <strain evidence="1">ZJU_SS_LIU_2023</strain>
    </source>
</reference>
<gene>
    <name evidence="1" type="ORF">QAD02_000418</name>
</gene>
<protein>
    <submittedName>
        <fullName evidence="1">Uncharacterized protein</fullName>
    </submittedName>
</protein>